<evidence type="ECO:0000256" key="12">
    <source>
        <dbReference type="ARBA" id="ARBA00022777"/>
    </source>
</evidence>
<dbReference type="Gene3D" id="1.10.510.10">
    <property type="entry name" value="Transferase(Phosphotransferase) domain 1"/>
    <property type="match status" value="1"/>
</dbReference>
<evidence type="ECO:0000313" key="24">
    <source>
        <dbReference type="Proteomes" id="UP000825729"/>
    </source>
</evidence>
<name>A0AAV7DV08_ARIFI</name>
<dbReference type="PANTHER" id="PTHR48056">
    <property type="entry name" value="LRR RECEPTOR-LIKE SERINE/THREONINE-PROTEIN KINASE-RELATED"/>
    <property type="match status" value="1"/>
</dbReference>
<dbReference type="InterPro" id="IPR008271">
    <property type="entry name" value="Ser/Thr_kinase_AS"/>
</dbReference>
<evidence type="ECO:0000256" key="19">
    <source>
        <dbReference type="PROSITE-ProRule" id="PRU10141"/>
    </source>
</evidence>
<proteinExistence type="inferred from homology"/>
<comment type="subcellular location">
    <subcellularLocation>
        <location evidence="1">Cell membrane</location>
        <topology evidence="1">Single-pass membrane protein</topology>
    </subcellularLocation>
</comment>
<gene>
    <name evidence="23" type="ORF">H6P81_020234</name>
</gene>
<feature type="signal peptide" evidence="21">
    <location>
        <begin position="1"/>
        <end position="28"/>
    </location>
</feature>
<dbReference type="InterPro" id="IPR000719">
    <property type="entry name" value="Prot_kinase_dom"/>
</dbReference>
<dbReference type="PANTHER" id="PTHR48056:SF35">
    <property type="entry name" value="LRR RECEPTOR-LIKE SERINE_THREONINE-PROTEIN KINASE HSL2"/>
    <property type="match status" value="1"/>
</dbReference>
<feature type="binding site" evidence="19">
    <location>
        <position position="178"/>
    </location>
    <ligand>
        <name>ATP</name>
        <dbReference type="ChEBI" id="CHEBI:30616"/>
    </ligand>
</feature>
<dbReference type="GO" id="GO:0005886">
    <property type="term" value="C:plasma membrane"/>
    <property type="evidence" value="ECO:0007669"/>
    <property type="project" value="UniProtKB-SubCell"/>
</dbReference>
<keyword evidence="9 21" id="KW-0732">Signal</keyword>
<evidence type="ECO:0000256" key="4">
    <source>
        <dbReference type="ARBA" id="ARBA00022527"/>
    </source>
</evidence>
<keyword evidence="13 19" id="KW-0067">ATP-binding</keyword>
<dbReference type="GO" id="GO:0004674">
    <property type="term" value="F:protein serine/threonine kinase activity"/>
    <property type="evidence" value="ECO:0007669"/>
    <property type="project" value="UniProtKB-KW"/>
</dbReference>
<dbReference type="EC" id="2.7.11.1" evidence="2"/>
<evidence type="ECO:0000256" key="2">
    <source>
        <dbReference type="ARBA" id="ARBA00012513"/>
    </source>
</evidence>
<evidence type="ECO:0000256" key="3">
    <source>
        <dbReference type="ARBA" id="ARBA00022475"/>
    </source>
</evidence>
<dbReference type="Proteomes" id="UP000825729">
    <property type="component" value="Unassembled WGS sequence"/>
</dbReference>
<keyword evidence="14" id="KW-1133">Transmembrane helix</keyword>
<evidence type="ECO:0000256" key="6">
    <source>
        <dbReference type="ARBA" id="ARBA00022614"/>
    </source>
</evidence>
<keyword evidence="16" id="KW-0325">Glycoprotein</keyword>
<evidence type="ECO:0000256" key="9">
    <source>
        <dbReference type="ARBA" id="ARBA00022729"/>
    </source>
</evidence>
<dbReference type="Pfam" id="PF00069">
    <property type="entry name" value="Pkinase"/>
    <property type="match status" value="1"/>
</dbReference>
<feature type="chain" id="PRO_5043843394" description="non-specific serine/threonine protein kinase" evidence="21">
    <location>
        <begin position="29"/>
        <end position="448"/>
    </location>
</feature>
<keyword evidence="7" id="KW-0808">Transferase</keyword>
<dbReference type="SMART" id="SM00220">
    <property type="entry name" value="S_TKc"/>
    <property type="match status" value="1"/>
</dbReference>
<dbReference type="AlphaFoldDB" id="A0AAV7DV08"/>
<keyword evidence="15" id="KW-0472">Membrane</keyword>
<dbReference type="PROSITE" id="PS00108">
    <property type="entry name" value="PROTEIN_KINASE_ST"/>
    <property type="match status" value="1"/>
</dbReference>
<keyword evidence="6" id="KW-0433">Leucine-rich repeat</keyword>
<keyword evidence="11 19" id="KW-0547">Nucleotide-binding</keyword>
<feature type="domain" description="Protein kinase" evidence="22">
    <location>
        <begin position="149"/>
        <end position="437"/>
    </location>
</feature>
<keyword evidence="10" id="KW-0677">Repeat</keyword>
<comment type="caution">
    <text evidence="23">The sequence shown here is derived from an EMBL/GenBank/DDBJ whole genome shotgun (WGS) entry which is preliminary data.</text>
</comment>
<evidence type="ECO:0000256" key="13">
    <source>
        <dbReference type="ARBA" id="ARBA00022840"/>
    </source>
</evidence>
<accession>A0AAV7DV08</accession>
<dbReference type="PROSITE" id="PS50011">
    <property type="entry name" value="PROTEIN_KINASE_DOM"/>
    <property type="match status" value="1"/>
</dbReference>
<evidence type="ECO:0000256" key="15">
    <source>
        <dbReference type="ARBA" id="ARBA00023136"/>
    </source>
</evidence>
<keyword evidence="4 20" id="KW-0723">Serine/threonine-protein kinase</keyword>
<keyword evidence="5" id="KW-0597">Phosphoprotein</keyword>
<dbReference type="GO" id="GO:0033612">
    <property type="term" value="F:receptor serine/threonine kinase binding"/>
    <property type="evidence" value="ECO:0007669"/>
    <property type="project" value="TreeGrafter"/>
</dbReference>
<dbReference type="PROSITE" id="PS00107">
    <property type="entry name" value="PROTEIN_KINASE_ATP"/>
    <property type="match status" value="1"/>
</dbReference>
<evidence type="ECO:0000313" key="23">
    <source>
        <dbReference type="EMBL" id="KAG9440069.1"/>
    </source>
</evidence>
<dbReference type="InterPro" id="IPR017441">
    <property type="entry name" value="Protein_kinase_ATP_BS"/>
</dbReference>
<dbReference type="FunFam" id="1.10.510.10:FF:000417">
    <property type="entry name" value="Leucine-rich repeat receptor-like protein kinase"/>
    <property type="match status" value="1"/>
</dbReference>
<dbReference type="SUPFAM" id="SSF56112">
    <property type="entry name" value="Protein kinase-like (PK-like)"/>
    <property type="match status" value="1"/>
</dbReference>
<evidence type="ECO:0000256" key="20">
    <source>
        <dbReference type="RuleBase" id="RU000304"/>
    </source>
</evidence>
<comment type="catalytic activity">
    <reaction evidence="18">
        <text>L-seryl-[protein] + ATP = O-phospho-L-seryl-[protein] + ADP + H(+)</text>
        <dbReference type="Rhea" id="RHEA:17989"/>
        <dbReference type="Rhea" id="RHEA-COMP:9863"/>
        <dbReference type="Rhea" id="RHEA-COMP:11604"/>
        <dbReference type="ChEBI" id="CHEBI:15378"/>
        <dbReference type="ChEBI" id="CHEBI:29999"/>
        <dbReference type="ChEBI" id="CHEBI:30616"/>
        <dbReference type="ChEBI" id="CHEBI:83421"/>
        <dbReference type="ChEBI" id="CHEBI:456216"/>
        <dbReference type="EC" id="2.7.11.1"/>
    </reaction>
</comment>
<keyword evidence="12" id="KW-0418">Kinase</keyword>
<comment type="catalytic activity">
    <reaction evidence="17">
        <text>L-threonyl-[protein] + ATP = O-phospho-L-threonyl-[protein] + ADP + H(+)</text>
        <dbReference type="Rhea" id="RHEA:46608"/>
        <dbReference type="Rhea" id="RHEA-COMP:11060"/>
        <dbReference type="Rhea" id="RHEA-COMP:11605"/>
        <dbReference type="ChEBI" id="CHEBI:15378"/>
        <dbReference type="ChEBI" id="CHEBI:30013"/>
        <dbReference type="ChEBI" id="CHEBI:30616"/>
        <dbReference type="ChEBI" id="CHEBI:61977"/>
        <dbReference type="ChEBI" id="CHEBI:456216"/>
        <dbReference type="EC" id="2.7.11.1"/>
    </reaction>
</comment>
<evidence type="ECO:0000256" key="10">
    <source>
        <dbReference type="ARBA" id="ARBA00022737"/>
    </source>
</evidence>
<organism evidence="23 24">
    <name type="scientific">Aristolochia fimbriata</name>
    <name type="common">White veined hardy Dutchman's pipe vine</name>
    <dbReference type="NCBI Taxonomy" id="158543"/>
    <lineage>
        <taxon>Eukaryota</taxon>
        <taxon>Viridiplantae</taxon>
        <taxon>Streptophyta</taxon>
        <taxon>Embryophyta</taxon>
        <taxon>Tracheophyta</taxon>
        <taxon>Spermatophyta</taxon>
        <taxon>Magnoliopsida</taxon>
        <taxon>Magnoliidae</taxon>
        <taxon>Piperales</taxon>
        <taxon>Aristolochiaceae</taxon>
        <taxon>Aristolochia</taxon>
    </lineage>
</organism>
<evidence type="ECO:0000256" key="1">
    <source>
        <dbReference type="ARBA" id="ARBA00004162"/>
    </source>
</evidence>
<sequence>MPPPASLSFRLLLFSLFCLFPLKRKGEGQGKEGLQCALPTDPCVCASLNPTNPAPTPPTTAGNYASSANCHPRGGRNPSSTSPIGGCSLRGRGDLVTDEEGSLLGVALVSLAVFRHYKTASAKPNPSWKVTSFHRSGEFADEVEILKRLTEENLVGTGGSGKVYRAELKSGQTVAAKKIRVSGEDRRAFEAEVEILGSVRHGNIVKLLCCYTGEDCRVLVYEYMPNGSLRTALHEKGGGAALDWATRRRIAVGAAHGLAYLHHDCVPPVVHRDVKSGNILLDADFRARVADFGLARAMESGGGERVMTGVAGSYGYIAPEYGYTLKVNEKSDVYSFGVVLLELLTGKKPVDPSSFGDARDLVKWVHDVVSSRKTPAAADAVACFRQLFDPNITSSTECDWEDMVRVLNVALLCTAAFPMNRPSMRKVVELLNDRRKIGLPSSICRNGQ</sequence>
<evidence type="ECO:0000256" key="16">
    <source>
        <dbReference type="ARBA" id="ARBA00023180"/>
    </source>
</evidence>
<reference evidence="23 24" key="1">
    <citation type="submission" date="2021-07" db="EMBL/GenBank/DDBJ databases">
        <title>The Aristolochia fimbriata genome: insights into angiosperm evolution, floral development and chemical biosynthesis.</title>
        <authorList>
            <person name="Jiao Y."/>
        </authorList>
    </citation>
    <scope>NUCLEOTIDE SEQUENCE [LARGE SCALE GENOMIC DNA]</scope>
    <source>
        <strain evidence="23">IBCAS-2021</strain>
        <tissue evidence="23">Leaf</tissue>
    </source>
</reference>
<evidence type="ECO:0000256" key="17">
    <source>
        <dbReference type="ARBA" id="ARBA00047899"/>
    </source>
</evidence>
<keyword evidence="3" id="KW-1003">Cell membrane</keyword>
<dbReference type="Gene3D" id="3.30.200.20">
    <property type="entry name" value="Phosphorylase Kinase, domain 1"/>
    <property type="match status" value="1"/>
</dbReference>
<evidence type="ECO:0000256" key="5">
    <source>
        <dbReference type="ARBA" id="ARBA00022553"/>
    </source>
</evidence>
<evidence type="ECO:0000256" key="14">
    <source>
        <dbReference type="ARBA" id="ARBA00022989"/>
    </source>
</evidence>
<evidence type="ECO:0000256" key="21">
    <source>
        <dbReference type="SAM" id="SignalP"/>
    </source>
</evidence>
<evidence type="ECO:0000259" key="22">
    <source>
        <dbReference type="PROSITE" id="PS50011"/>
    </source>
</evidence>
<keyword evidence="8" id="KW-0812">Transmembrane</keyword>
<evidence type="ECO:0000256" key="18">
    <source>
        <dbReference type="ARBA" id="ARBA00048679"/>
    </source>
</evidence>
<dbReference type="GO" id="GO:0005524">
    <property type="term" value="F:ATP binding"/>
    <property type="evidence" value="ECO:0007669"/>
    <property type="project" value="UniProtKB-UniRule"/>
</dbReference>
<keyword evidence="24" id="KW-1185">Reference proteome</keyword>
<evidence type="ECO:0000256" key="7">
    <source>
        <dbReference type="ARBA" id="ARBA00022679"/>
    </source>
</evidence>
<evidence type="ECO:0000256" key="11">
    <source>
        <dbReference type="ARBA" id="ARBA00022741"/>
    </source>
</evidence>
<evidence type="ECO:0000256" key="8">
    <source>
        <dbReference type="ARBA" id="ARBA00022692"/>
    </source>
</evidence>
<comment type="similarity">
    <text evidence="20">Belongs to the protein kinase superfamily.</text>
</comment>
<dbReference type="EMBL" id="JAINDJ010000008">
    <property type="protein sequence ID" value="KAG9440069.1"/>
    <property type="molecule type" value="Genomic_DNA"/>
</dbReference>
<protein>
    <recommendedName>
        <fullName evidence="2">non-specific serine/threonine protein kinase</fullName>
        <ecNumber evidence="2">2.7.11.1</ecNumber>
    </recommendedName>
</protein>
<dbReference type="InterPro" id="IPR011009">
    <property type="entry name" value="Kinase-like_dom_sf"/>
</dbReference>
<dbReference type="InterPro" id="IPR050647">
    <property type="entry name" value="Plant_LRR-RLKs"/>
</dbReference>